<dbReference type="Proteomes" id="UP001217089">
    <property type="component" value="Unassembled WGS sequence"/>
</dbReference>
<keyword evidence="2" id="KW-1185">Reference proteome</keyword>
<sequence length="143" mass="16528">MAVKTMRTWKVLISIVVLWLLIMVYLNNVVFLSSDGGVDLELRRALRELERLKAQNEEFRSLADEINYLSNPSHCHRTLKELLSLIASNCPEAVIFTILQVSNLGDIRVLGESKNRPYQVEIRTIVLHNRQLPFELADFICNY</sequence>
<reference evidence="1 2" key="1">
    <citation type="submission" date="2022-12" db="EMBL/GenBank/DDBJ databases">
        <title>Chromosome-level genome of Tegillarca granosa.</title>
        <authorList>
            <person name="Kim J."/>
        </authorList>
    </citation>
    <scope>NUCLEOTIDE SEQUENCE [LARGE SCALE GENOMIC DNA]</scope>
    <source>
        <strain evidence="1">Teg-2019</strain>
        <tissue evidence="1">Adductor muscle</tissue>
    </source>
</reference>
<gene>
    <name evidence="1" type="ORF">KUTeg_012990</name>
</gene>
<evidence type="ECO:0000313" key="1">
    <source>
        <dbReference type="EMBL" id="KAJ8308116.1"/>
    </source>
</evidence>
<accession>A0ABQ9EUT7</accession>
<name>A0ABQ9EUT7_TEGGR</name>
<protein>
    <submittedName>
        <fullName evidence="1">Uncharacterized protein</fullName>
    </submittedName>
</protein>
<comment type="caution">
    <text evidence="1">The sequence shown here is derived from an EMBL/GenBank/DDBJ whole genome shotgun (WGS) entry which is preliminary data.</text>
</comment>
<organism evidence="1 2">
    <name type="scientific">Tegillarca granosa</name>
    <name type="common">Malaysian cockle</name>
    <name type="synonym">Anadara granosa</name>
    <dbReference type="NCBI Taxonomy" id="220873"/>
    <lineage>
        <taxon>Eukaryota</taxon>
        <taxon>Metazoa</taxon>
        <taxon>Spiralia</taxon>
        <taxon>Lophotrochozoa</taxon>
        <taxon>Mollusca</taxon>
        <taxon>Bivalvia</taxon>
        <taxon>Autobranchia</taxon>
        <taxon>Pteriomorphia</taxon>
        <taxon>Arcoida</taxon>
        <taxon>Arcoidea</taxon>
        <taxon>Arcidae</taxon>
        <taxon>Tegillarca</taxon>
    </lineage>
</organism>
<evidence type="ECO:0000313" key="2">
    <source>
        <dbReference type="Proteomes" id="UP001217089"/>
    </source>
</evidence>
<dbReference type="EMBL" id="JARBDR010000657">
    <property type="protein sequence ID" value="KAJ8308116.1"/>
    <property type="molecule type" value="Genomic_DNA"/>
</dbReference>
<proteinExistence type="predicted"/>